<dbReference type="InterPro" id="IPR036864">
    <property type="entry name" value="Zn2-C6_fun-type_DNA-bd_sf"/>
</dbReference>
<name>W7EPX1_BIPV3</name>
<evidence type="ECO:0000256" key="4">
    <source>
        <dbReference type="ARBA" id="ARBA00023163"/>
    </source>
</evidence>
<keyword evidence="9" id="KW-1185">Reference proteome</keyword>
<keyword evidence="4" id="KW-0804">Transcription</keyword>
<accession>W7EPX1</accession>
<dbReference type="EMBL" id="KI968708">
    <property type="protein sequence ID" value="EUN30091.1"/>
    <property type="molecule type" value="Genomic_DNA"/>
</dbReference>
<proteinExistence type="predicted"/>
<keyword evidence="5" id="KW-0539">Nucleus</keyword>
<feature type="region of interest" description="Disordered" evidence="6">
    <location>
        <begin position="54"/>
        <end position="84"/>
    </location>
</feature>
<feature type="domain" description="Zn(2)-C6 fungal-type" evidence="7">
    <location>
        <begin position="26"/>
        <end position="55"/>
    </location>
</feature>
<dbReference type="InterPro" id="IPR001138">
    <property type="entry name" value="Zn2Cys6_DnaBD"/>
</dbReference>
<dbReference type="PANTHER" id="PTHR47660:SF2">
    <property type="entry name" value="TRANSCRIPTION FACTOR WITH C2H2 AND ZN(2)-CYS(6) DNA BINDING DOMAIN (EUROFUNG)"/>
    <property type="match status" value="1"/>
</dbReference>
<dbReference type="GO" id="GO:0003677">
    <property type="term" value="F:DNA binding"/>
    <property type="evidence" value="ECO:0007669"/>
    <property type="project" value="InterPro"/>
</dbReference>
<keyword evidence="2" id="KW-0862">Zinc</keyword>
<dbReference type="SUPFAM" id="SSF57701">
    <property type="entry name" value="Zn2/Cys6 DNA-binding domain"/>
    <property type="match status" value="1"/>
</dbReference>
<dbReference type="GO" id="GO:0006351">
    <property type="term" value="P:DNA-templated transcription"/>
    <property type="evidence" value="ECO:0007669"/>
    <property type="project" value="InterPro"/>
</dbReference>
<evidence type="ECO:0000256" key="3">
    <source>
        <dbReference type="ARBA" id="ARBA00023015"/>
    </source>
</evidence>
<evidence type="ECO:0000256" key="6">
    <source>
        <dbReference type="SAM" id="MobiDB-lite"/>
    </source>
</evidence>
<protein>
    <recommendedName>
        <fullName evidence="7">Zn(2)-C6 fungal-type domain-containing protein</fullName>
    </recommendedName>
</protein>
<dbReference type="OrthoDB" id="40579at2759"/>
<dbReference type="SMART" id="SM00066">
    <property type="entry name" value="GAL4"/>
    <property type="match status" value="1"/>
</dbReference>
<evidence type="ECO:0000256" key="5">
    <source>
        <dbReference type="ARBA" id="ARBA00023242"/>
    </source>
</evidence>
<reference evidence="8 9" key="1">
    <citation type="journal article" date="2013" name="PLoS Genet.">
        <title>Comparative genome structure, secondary metabolite, and effector coding capacity across Cochliobolus pathogens.</title>
        <authorList>
            <person name="Condon B.J."/>
            <person name="Leng Y."/>
            <person name="Wu D."/>
            <person name="Bushley K.E."/>
            <person name="Ohm R.A."/>
            <person name="Otillar R."/>
            <person name="Martin J."/>
            <person name="Schackwitz W."/>
            <person name="Grimwood J."/>
            <person name="MohdZainudin N."/>
            <person name="Xue C."/>
            <person name="Wang R."/>
            <person name="Manning V.A."/>
            <person name="Dhillon B."/>
            <person name="Tu Z.J."/>
            <person name="Steffenson B.J."/>
            <person name="Salamov A."/>
            <person name="Sun H."/>
            <person name="Lowry S."/>
            <person name="LaButti K."/>
            <person name="Han J."/>
            <person name="Copeland A."/>
            <person name="Lindquist E."/>
            <person name="Barry K."/>
            <person name="Schmutz J."/>
            <person name="Baker S.E."/>
            <person name="Ciuffetti L.M."/>
            <person name="Grigoriev I.V."/>
            <person name="Zhong S."/>
            <person name="Turgeon B.G."/>
        </authorList>
    </citation>
    <scope>NUCLEOTIDE SEQUENCE [LARGE SCALE GENOMIC DNA]</scope>
    <source>
        <strain evidence="8 9">FI3</strain>
    </source>
</reference>
<evidence type="ECO:0000256" key="2">
    <source>
        <dbReference type="ARBA" id="ARBA00022833"/>
    </source>
</evidence>
<dbReference type="RefSeq" id="XP_014559675.1">
    <property type="nucleotide sequence ID" value="XM_014704189.1"/>
</dbReference>
<dbReference type="PANTHER" id="PTHR47660">
    <property type="entry name" value="TRANSCRIPTION FACTOR WITH C2H2 AND ZN(2)-CYS(6) DNA BINDING DOMAIN (EUROFUNG)-RELATED-RELATED"/>
    <property type="match status" value="1"/>
</dbReference>
<dbReference type="AlphaFoldDB" id="W7EPX1"/>
<dbReference type="PROSITE" id="PS50048">
    <property type="entry name" value="ZN2_CY6_FUNGAL_2"/>
    <property type="match status" value="1"/>
</dbReference>
<dbReference type="PROSITE" id="PS00463">
    <property type="entry name" value="ZN2_CY6_FUNGAL_1"/>
    <property type="match status" value="1"/>
</dbReference>
<dbReference type="Gene3D" id="4.10.240.10">
    <property type="entry name" value="Zn(2)-C6 fungal-type DNA-binding domain"/>
    <property type="match status" value="1"/>
</dbReference>
<dbReference type="GO" id="GO:0008270">
    <property type="term" value="F:zinc ion binding"/>
    <property type="evidence" value="ECO:0007669"/>
    <property type="project" value="InterPro"/>
</dbReference>
<dbReference type="GeneID" id="26255640"/>
<evidence type="ECO:0000259" key="7">
    <source>
        <dbReference type="PROSITE" id="PS50048"/>
    </source>
</evidence>
<keyword evidence="1" id="KW-0479">Metal-binding</keyword>
<organism evidence="8 9">
    <name type="scientific">Bipolaris victoriae (strain FI3)</name>
    <name type="common">Victoria blight of oats agent</name>
    <name type="synonym">Cochliobolus victoriae</name>
    <dbReference type="NCBI Taxonomy" id="930091"/>
    <lineage>
        <taxon>Eukaryota</taxon>
        <taxon>Fungi</taxon>
        <taxon>Dikarya</taxon>
        <taxon>Ascomycota</taxon>
        <taxon>Pezizomycotina</taxon>
        <taxon>Dothideomycetes</taxon>
        <taxon>Pleosporomycetidae</taxon>
        <taxon>Pleosporales</taxon>
        <taxon>Pleosporineae</taxon>
        <taxon>Pleosporaceae</taxon>
        <taxon>Bipolaris</taxon>
    </lineage>
</organism>
<feature type="compositionally biased region" description="Polar residues" evidence="6">
    <location>
        <begin position="66"/>
        <end position="78"/>
    </location>
</feature>
<dbReference type="HOGENOM" id="CLU_003487_0_1_1"/>
<evidence type="ECO:0000313" key="8">
    <source>
        <dbReference type="EMBL" id="EUN30091.1"/>
    </source>
</evidence>
<dbReference type="CDD" id="cd00067">
    <property type="entry name" value="GAL4"/>
    <property type="match status" value="1"/>
</dbReference>
<sequence length="818" mass="91741">MNIHKFVGSPAGGTVPGSHRQRAAKACFSCAESKLRCEGGKPCRRCVERGLPCRFPQKSRPEQSTRQKSPCSIDKSQPTTPPSEIVVFSGSTNRELQSTSTPPVNCMDNDNHSISGLVDTVNPTEMQVVSGQIGTGFTIGQENSILGPNNIELQQPSSTGFSSQIGCSSLPDIPANELGWSWDAFHLDILDFGALETQASSVAPLERDDISEADHNLSMGESAYMQSFLLWTPKEGEDWFTKTADLFPALDEMMSACVSNDFQQHILVHLEQSTRYRILSSMLPLADSANHHRLLSSFPSIRVLEHLLSMELAEHSQEADSWLHVPSFDPNTASTELVIGLIVAGAFRSVNVVFLKFALALHELHRELIARLFRGDVRNARLLDPFQSYVLLIQAGLWSGDSRRIEISESLFNMPFIMLRRGDYLRFPYPEGISPQSYDNDLDLKEKWHAWVDYESKKRLVLHLLILSTQYSMTFLAPPPLTNTEMHTGLPVAQAIWNAPSAEAWRAAWLSLGPPPQLSIRTCIEDLNNLSSLGNSVDTRYTALVVLCGLWSNTWQYKERLKARGITPGATQNKHTFSTQALYQEAKESLESFATIHMQWLGPMDPSLVVLHERQLMYLHVFLEDLQLLGGKDGEREARRVFPRLKEWAESRSCRQAMWHAGQILREARRNGDPTLRVSTVLAIYHASLILWSYSIISKAQLSDNPTDCSSQLKHRSQEALSKETEVVLDGDHTPVVQQFLVSGFGKPCITHGRQGTNGVENTTIEVIRQPEIMAIFQDLLSEKYWTDYQDCPNLVGNLMRLIGKLGQATELVQRRQF</sequence>
<dbReference type="Pfam" id="PF00172">
    <property type="entry name" value="Zn_clus"/>
    <property type="match status" value="1"/>
</dbReference>
<evidence type="ECO:0000256" key="1">
    <source>
        <dbReference type="ARBA" id="ARBA00022723"/>
    </source>
</evidence>
<keyword evidence="3" id="KW-0805">Transcription regulation</keyword>
<dbReference type="Proteomes" id="UP000054337">
    <property type="component" value="Unassembled WGS sequence"/>
</dbReference>
<evidence type="ECO:0000313" key="9">
    <source>
        <dbReference type="Proteomes" id="UP000054337"/>
    </source>
</evidence>
<gene>
    <name evidence="8" type="ORF">COCVIDRAFT_35201</name>
</gene>
<dbReference type="GO" id="GO:0000981">
    <property type="term" value="F:DNA-binding transcription factor activity, RNA polymerase II-specific"/>
    <property type="evidence" value="ECO:0007669"/>
    <property type="project" value="InterPro"/>
</dbReference>